<dbReference type="SUPFAM" id="SSF56935">
    <property type="entry name" value="Porins"/>
    <property type="match status" value="1"/>
</dbReference>
<feature type="signal peptide" evidence="1">
    <location>
        <begin position="1"/>
        <end position="28"/>
    </location>
</feature>
<evidence type="ECO:0008006" key="4">
    <source>
        <dbReference type="Google" id="ProtNLM"/>
    </source>
</evidence>
<organism evidence="2 3">
    <name type="scientific">Desulfoluna limicola</name>
    <dbReference type="NCBI Taxonomy" id="2810562"/>
    <lineage>
        <taxon>Bacteria</taxon>
        <taxon>Pseudomonadati</taxon>
        <taxon>Thermodesulfobacteriota</taxon>
        <taxon>Desulfobacteria</taxon>
        <taxon>Desulfobacterales</taxon>
        <taxon>Desulfolunaceae</taxon>
        <taxon>Desulfoluna</taxon>
    </lineage>
</organism>
<evidence type="ECO:0000256" key="1">
    <source>
        <dbReference type="SAM" id="SignalP"/>
    </source>
</evidence>
<keyword evidence="1" id="KW-0732">Signal</keyword>
<gene>
    <name evidence="2" type="ORF">DSLASN_23050</name>
</gene>
<dbReference type="Proteomes" id="UP001320148">
    <property type="component" value="Chromosome"/>
</dbReference>
<protein>
    <recommendedName>
        <fullName evidence="4">Porin domain-containing protein</fullName>
    </recommendedName>
</protein>
<dbReference type="EMBL" id="AP024488">
    <property type="protein sequence ID" value="BCS96673.1"/>
    <property type="molecule type" value="Genomic_DNA"/>
</dbReference>
<name>A0ABM7PHV5_9BACT</name>
<dbReference type="RefSeq" id="WP_236892965.1">
    <property type="nucleotide sequence ID" value="NZ_AP024488.1"/>
</dbReference>
<sequence>MKNKTFKSNILIAAVVMSYAGFASPVFADQETTIDDMVRSNKLQQEQLDDQSKTIALMKTQLEALQASKAEGGMGFLKAGNSRTSVELYGHINRGVMALDDGDSTKLYQVDGDASGSRFGLRSSSQITENLTLGTVFEAGFNMNSSSAVSQEDPRGLNSGIYTRHADMFLDHSTYGKVFMGHGSTASDGTSEVDLSGTDLIGYSYASDFGDSIGYVEKGTDSISDNTVGGGIDNMDGLGRDVRVRYDSPSFAGVMASGSYVADGGGDIALKYSGAFSGVKVQGAVAYANPGSTSDVVDNQYNGSVSALHTSGLNATLAGGKQDYKEDNVDNGYFYYGKVGYRNKFFSTGETAVSMDYGRYEDIQSDNIYTGNSDVFGAQLVHNFDAVGVEIYAGYRHYRLDTDAYDYENVNTVITGARISF</sequence>
<feature type="chain" id="PRO_5047199600" description="Porin domain-containing protein" evidence="1">
    <location>
        <begin position="29"/>
        <end position="421"/>
    </location>
</feature>
<keyword evidence="3" id="KW-1185">Reference proteome</keyword>
<evidence type="ECO:0000313" key="3">
    <source>
        <dbReference type="Proteomes" id="UP001320148"/>
    </source>
</evidence>
<accession>A0ABM7PHV5</accession>
<dbReference type="InterPro" id="IPR023614">
    <property type="entry name" value="Porin_dom_sf"/>
</dbReference>
<evidence type="ECO:0000313" key="2">
    <source>
        <dbReference type="EMBL" id="BCS96673.1"/>
    </source>
</evidence>
<proteinExistence type="predicted"/>
<reference evidence="2 3" key="1">
    <citation type="submission" date="2021-02" db="EMBL/GenBank/DDBJ databases">
        <title>Complete genome of Desulfoluna sp. strain ASN36.</title>
        <authorList>
            <person name="Takahashi A."/>
            <person name="Kojima H."/>
            <person name="Fukui M."/>
        </authorList>
    </citation>
    <scope>NUCLEOTIDE SEQUENCE [LARGE SCALE GENOMIC DNA]</scope>
    <source>
        <strain evidence="2 3">ASN36</strain>
    </source>
</reference>
<dbReference type="Gene3D" id="2.40.160.10">
    <property type="entry name" value="Porin"/>
    <property type="match status" value="1"/>
</dbReference>